<dbReference type="Pfam" id="PF02275">
    <property type="entry name" value="CBAH"/>
    <property type="match status" value="1"/>
</dbReference>
<dbReference type="PANTHER" id="PTHR35527">
    <property type="entry name" value="CHOLOYLGLYCINE HYDROLASE"/>
    <property type="match status" value="1"/>
</dbReference>
<dbReference type="Gene3D" id="3.60.60.10">
    <property type="entry name" value="Penicillin V Acylase, Chain A"/>
    <property type="match status" value="1"/>
</dbReference>
<dbReference type="InterPro" id="IPR029132">
    <property type="entry name" value="CBAH/NAAA_C"/>
</dbReference>
<dbReference type="GO" id="GO:0016787">
    <property type="term" value="F:hydrolase activity"/>
    <property type="evidence" value="ECO:0007669"/>
    <property type="project" value="UniProtKB-KW"/>
</dbReference>
<dbReference type="InterPro" id="IPR029055">
    <property type="entry name" value="Ntn_hydrolases_N"/>
</dbReference>
<proteinExistence type="inferred from homology"/>
<evidence type="ECO:0000256" key="1">
    <source>
        <dbReference type="ARBA" id="ARBA00006625"/>
    </source>
</evidence>
<dbReference type="InterPro" id="IPR052193">
    <property type="entry name" value="Peptidase_C59"/>
</dbReference>
<evidence type="ECO:0000259" key="3">
    <source>
        <dbReference type="Pfam" id="PF02275"/>
    </source>
</evidence>
<evidence type="ECO:0000313" key="4">
    <source>
        <dbReference type="EMBL" id="MBD1401573.1"/>
    </source>
</evidence>
<keyword evidence="5" id="KW-1185">Reference proteome</keyword>
<dbReference type="AlphaFoldDB" id="A0A8J6QSC4"/>
<comment type="caution">
    <text evidence="4">The sequence shown here is derived from an EMBL/GenBank/DDBJ whole genome shotgun (WGS) entry which is preliminary data.</text>
</comment>
<gene>
    <name evidence="4" type="ORF">ICT70_12975</name>
</gene>
<dbReference type="PANTHER" id="PTHR35527:SF2">
    <property type="entry name" value="HYDROLASE"/>
    <property type="match status" value="1"/>
</dbReference>
<dbReference type="Proteomes" id="UP000632828">
    <property type="component" value="Unassembled WGS sequence"/>
</dbReference>
<sequence>MKPFKAMPFLSLLVLFLFVAGDLLACTRVVYKGPAENVLTGRTMDFSIAIPANLWIFPRGMKRSGEVGPNSLEWTSRYGSIAASSWDIATPDGMNEKGLVANLLWLVTSQYPAFDPSGKEKGITIAAWAQYALDNFATVAEAVNSLGKEEFVVVTDFIPGTDKFTTVHLSLSDPTGDSAILEYINGKLVIHHDPSYQVMTNDPVYEEQLAIKGYWEHIPGTVFLPGTNRPADRFARASYYIGAIPQTSDPHIAVASVFSVIRNVSVPYGISSADQPHISSTQWRVVADQKRLVYYFENVMTPNVLWVDLKKVDFSNKASVLKLSLDEGQVYAGDALRSFKKAVPFKFQGL</sequence>
<name>A0A8J6QSC4_9BACT</name>
<accession>A0A8J6QSC4</accession>
<dbReference type="RefSeq" id="WP_191157322.1">
    <property type="nucleotide sequence ID" value="NZ_JACWUN010000017.1"/>
</dbReference>
<protein>
    <submittedName>
        <fullName evidence="4">Linear amide C-N hydrolase</fullName>
    </submittedName>
</protein>
<dbReference type="EMBL" id="JACWUN010000017">
    <property type="protein sequence ID" value="MBD1401573.1"/>
    <property type="molecule type" value="Genomic_DNA"/>
</dbReference>
<evidence type="ECO:0000313" key="5">
    <source>
        <dbReference type="Proteomes" id="UP000632828"/>
    </source>
</evidence>
<dbReference type="SUPFAM" id="SSF56235">
    <property type="entry name" value="N-terminal nucleophile aminohydrolases (Ntn hydrolases)"/>
    <property type="match status" value="1"/>
</dbReference>
<reference evidence="4" key="1">
    <citation type="submission" date="2020-09" db="EMBL/GenBank/DDBJ databases">
        <title>Pelobacter alkaliphilus sp. nov., a novel anaerobic arsenate-reducing bacterium from terrestrial mud volcano.</title>
        <authorList>
            <person name="Khomyakova M.A."/>
            <person name="Merkel A.Y."/>
            <person name="Slobodkin A.I."/>
        </authorList>
    </citation>
    <scope>NUCLEOTIDE SEQUENCE</scope>
    <source>
        <strain evidence="4">M08fum</strain>
    </source>
</reference>
<keyword evidence="2 4" id="KW-0378">Hydrolase</keyword>
<feature type="domain" description="Choloylglycine hydrolase/NAAA C-terminal" evidence="3">
    <location>
        <begin position="26"/>
        <end position="314"/>
    </location>
</feature>
<comment type="similarity">
    <text evidence="1">Belongs to the peptidase C59 family.</text>
</comment>
<evidence type="ECO:0000256" key="2">
    <source>
        <dbReference type="ARBA" id="ARBA00022801"/>
    </source>
</evidence>
<dbReference type="CDD" id="cd01902">
    <property type="entry name" value="Ntn_CGH"/>
    <property type="match status" value="1"/>
</dbReference>
<organism evidence="4 5">
    <name type="scientific">Pelovirga terrestris</name>
    <dbReference type="NCBI Taxonomy" id="2771352"/>
    <lineage>
        <taxon>Bacteria</taxon>
        <taxon>Pseudomonadati</taxon>
        <taxon>Thermodesulfobacteriota</taxon>
        <taxon>Desulfuromonadia</taxon>
        <taxon>Geobacterales</taxon>
        <taxon>Geobacteraceae</taxon>
        <taxon>Pelovirga</taxon>
    </lineage>
</organism>